<dbReference type="RefSeq" id="WP_055275622.1">
    <property type="nucleotide sequence ID" value="NZ_CP071250.1"/>
</dbReference>
<dbReference type="GO" id="GO:0055085">
    <property type="term" value="P:transmembrane transport"/>
    <property type="evidence" value="ECO:0007669"/>
    <property type="project" value="InterPro"/>
</dbReference>
<organism evidence="7 8">
    <name type="scientific">Turicibacter bilis</name>
    <dbReference type="NCBI Taxonomy" id="2735723"/>
    <lineage>
        <taxon>Bacteria</taxon>
        <taxon>Bacillati</taxon>
        <taxon>Bacillota</taxon>
        <taxon>Erysipelotrichia</taxon>
        <taxon>Erysipelotrichales</taxon>
        <taxon>Turicibacteraceae</taxon>
        <taxon>Turicibacter</taxon>
    </lineage>
</organism>
<dbReference type="CDD" id="cd14748">
    <property type="entry name" value="PBP2_UgpB"/>
    <property type="match status" value="1"/>
</dbReference>
<accession>A0A9Q9FET7</accession>
<evidence type="ECO:0000256" key="6">
    <source>
        <dbReference type="SAM" id="SignalP"/>
    </source>
</evidence>
<keyword evidence="3" id="KW-0813">Transport</keyword>
<evidence type="ECO:0000256" key="5">
    <source>
        <dbReference type="ARBA" id="ARBA00022764"/>
    </source>
</evidence>
<dbReference type="GO" id="GO:0030313">
    <property type="term" value="C:cell envelope"/>
    <property type="evidence" value="ECO:0007669"/>
    <property type="project" value="UniProtKB-SubCell"/>
</dbReference>
<comment type="subcellular location">
    <subcellularLocation>
        <location evidence="1">Cell envelope</location>
    </subcellularLocation>
</comment>
<evidence type="ECO:0000256" key="1">
    <source>
        <dbReference type="ARBA" id="ARBA00004196"/>
    </source>
</evidence>
<proteinExistence type="inferred from homology"/>
<keyword evidence="5" id="KW-0574">Periplasm</keyword>
<name>A0A9Q9FET7_9FIRM</name>
<evidence type="ECO:0000256" key="2">
    <source>
        <dbReference type="ARBA" id="ARBA00008520"/>
    </source>
</evidence>
<dbReference type="PANTHER" id="PTHR43649">
    <property type="entry name" value="ARABINOSE-BINDING PROTEIN-RELATED"/>
    <property type="match status" value="1"/>
</dbReference>
<evidence type="ECO:0000256" key="4">
    <source>
        <dbReference type="ARBA" id="ARBA00022729"/>
    </source>
</evidence>
<dbReference type="EMBL" id="CP071250">
    <property type="protein sequence ID" value="UUF08728.1"/>
    <property type="molecule type" value="Genomic_DNA"/>
</dbReference>
<dbReference type="Pfam" id="PF13416">
    <property type="entry name" value="SBP_bac_8"/>
    <property type="match status" value="1"/>
</dbReference>
<feature type="chain" id="PRO_5040384469" evidence="6">
    <location>
        <begin position="22"/>
        <end position="445"/>
    </location>
</feature>
<dbReference type="Proteomes" id="UP001058072">
    <property type="component" value="Chromosome"/>
</dbReference>
<evidence type="ECO:0000313" key="8">
    <source>
        <dbReference type="Proteomes" id="UP001058072"/>
    </source>
</evidence>
<dbReference type="Gene3D" id="3.40.190.10">
    <property type="entry name" value="Periplasmic binding protein-like II"/>
    <property type="match status" value="2"/>
</dbReference>
<dbReference type="InterPro" id="IPR006061">
    <property type="entry name" value="SBP_1_CS"/>
</dbReference>
<evidence type="ECO:0000313" key="7">
    <source>
        <dbReference type="EMBL" id="UUF08728.1"/>
    </source>
</evidence>
<dbReference type="PANTHER" id="PTHR43649:SF31">
    <property type="entry name" value="SN-GLYCEROL-3-PHOSPHATE-BINDING PERIPLASMIC PROTEIN UGPB"/>
    <property type="match status" value="1"/>
</dbReference>
<dbReference type="InterPro" id="IPR050490">
    <property type="entry name" value="Bact_solute-bd_prot1"/>
</dbReference>
<dbReference type="InterPro" id="IPR006059">
    <property type="entry name" value="SBP"/>
</dbReference>
<dbReference type="SUPFAM" id="SSF53850">
    <property type="entry name" value="Periplasmic binding protein-like II"/>
    <property type="match status" value="1"/>
</dbReference>
<evidence type="ECO:0000256" key="3">
    <source>
        <dbReference type="ARBA" id="ARBA00022448"/>
    </source>
</evidence>
<dbReference type="PROSITE" id="PS51257">
    <property type="entry name" value="PROKAR_LIPOPROTEIN"/>
    <property type="match status" value="1"/>
</dbReference>
<reference evidence="7" key="1">
    <citation type="submission" date="2021-03" db="EMBL/GenBank/DDBJ databases">
        <title>Comparative Genomics and Metabolomics in the genus Turicibacter.</title>
        <authorList>
            <person name="Maki J."/>
            <person name="Looft T."/>
        </authorList>
    </citation>
    <scope>NUCLEOTIDE SEQUENCE</scope>
    <source>
        <strain evidence="7">ISU324</strain>
    </source>
</reference>
<dbReference type="AlphaFoldDB" id="A0A9Q9FET7"/>
<comment type="similarity">
    <text evidence="2">Belongs to the bacterial solute-binding protein 1 family.</text>
</comment>
<gene>
    <name evidence="7" type="ORF">J0J70_01500</name>
</gene>
<feature type="signal peptide" evidence="6">
    <location>
        <begin position="1"/>
        <end position="21"/>
    </location>
</feature>
<sequence>MKKLAASCAVLFGLSSMVACSNGNENQKEQENKDLVTSIENPVEIEFWHAMSGPNEAAVNQLVEDFNATVGQEKGITVKPIYQGAYNDLKSKVTAAIKAKTAPAISQAYPDWVAEYLQSGAVVELDNYIFHEEVGIENFDDIAEAYRKENSQYEGNKFYSLPFNKSTEVLYYNKTFFEEHNLTVPTTWAEMEEVSKQITEITGKPSFGFDSAENAFITLVKQFGGEYTTSKGEVLFGESDAAVEMLEMIKRNTDAGYWRLPGEDKYMSGPFTSGLVQMFVGSTSGASHVINGLAESENAFEWSAAPIPQQSEDTKAVIQQGTNVVVMKQGNTTDEQVYAAYEFAKFLGTYDANLYWTMNTGYLPIRQTVVDSEEYQNYIVESGDMTKEAGPAQSDYYFYDVVFTNDDFTSYNVRTAAGVAVENVVLNGMEPAKAVEEALRSLNLK</sequence>
<keyword evidence="4 6" id="KW-0732">Signal</keyword>
<protein>
    <submittedName>
        <fullName evidence="7">ABC transporter substrate-binding protein</fullName>
    </submittedName>
</protein>
<dbReference type="PROSITE" id="PS01037">
    <property type="entry name" value="SBP_BACTERIAL_1"/>
    <property type="match status" value="1"/>
</dbReference>